<keyword evidence="2" id="KW-1185">Reference proteome</keyword>
<dbReference type="EMBL" id="BQNB010019707">
    <property type="protein sequence ID" value="GJT88197.1"/>
    <property type="molecule type" value="Genomic_DNA"/>
</dbReference>
<protein>
    <submittedName>
        <fullName evidence="1">Uncharacterized protein</fullName>
    </submittedName>
</protein>
<dbReference type="Proteomes" id="UP001151760">
    <property type="component" value="Unassembled WGS sequence"/>
</dbReference>
<evidence type="ECO:0000313" key="2">
    <source>
        <dbReference type="Proteomes" id="UP001151760"/>
    </source>
</evidence>
<name>A0ABQ5HLT6_9ASTR</name>
<accession>A0ABQ5HLT6</accession>
<sequence>MIMSRWITPWDSHGLPAWQSVVKPCVSFRAWNPYSKKIHHLVASCYAHSMELSYLDSISKSPVDLGQDLVIEEDGE</sequence>
<proteinExistence type="predicted"/>
<comment type="caution">
    <text evidence="1">The sequence shown here is derived from an EMBL/GenBank/DDBJ whole genome shotgun (WGS) entry which is preliminary data.</text>
</comment>
<gene>
    <name evidence="1" type="ORF">Tco_1069914</name>
</gene>
<evidence type="ECO:0000313" key="1">
    <source>
        <dbReference type="EMBL" id="GJT88197.1"/>
    </source>
</evidence>
<organism evidence="1 2">
    <name type="scientific">Tanacetum coccineum</name>
    <dbReference type="NCBI Taxonomy" id="301880"/>
    <lineage>
        <taxon>Eukaryota</taxon>
        <taxon>Viridiplantae</taxon>
        <taxon>Streptophyta</taxon>
        <taxon>Embryophyta</taxon>
        <taxon>Tracheophyta</taxon>
        <taxon>Spermatophyta</taxon>
        <taxon>Magnoliopsida</taxon>
        <taxon>eudicotyledons</taxon>
        <taxon>Gunneridae</taxon>
        <taxon>Pentapetalae</taxon>
        <taxon>asterids</taxon>
        <taxon>campanulids</taxon>
        <taxon>Asterales</taxon>
        <taxon>Asteraceae</taxon>
        <taxon>Asteroideae</taxon>
        <taxon>Anthemideae</taxon>
        <taxon>Anthemidinae</taxon>
        <taxon>Tanacetum</taxon>
    </lineage>
</organism>
<reference evidence="1" key="1">
    <citation type="journal article" date="2022" name="Int. J. Mol. Sci.">
        <title>Draft Genome of Tanacetum Coccineum: Genomic Comparison of Closely Related Tanacetum-Family Plants.</title>
        <authorList>
            <person name="Yamashiro T."/>
            <person name="Shiraishi A."/>
            <person name="Nakayama K."/>
            <person name="Satake H."/>
        </authorList>
    </citation>
    <scope>NUCLEOTIDE SEQUENCE</scope>
</reference>
<reference evidence="1" key="2">
    <citation type="submission" date="2022-01" db="EMBL/GenBank/DDBJ databases">
        <authorList>
            <person name="Yamashiro T."/>
            <person name="Shiraishi A."/>
            <person name="Satake H."/>
            <person name="Nakayama K."/>
        </authorList>
    </citation>
    <scope>NUCLEOTIDE SEQUENCE</scope>
</reference>